<evidence type="ECO:0000313" key="2">
    <source>
        <dbReference type="Proteomes" id="UP000556436"/>
    </source>
</evidence>
<organism evidence="1 2">
    <name type="scientific">Streptomyces netropsis</name>
    <name type="common">Streptoverticillium netropsis</name>
    <dbReference type="NCBI Taxonomy" id="55404"/>
    <lineage>
        <taxon>Bacteria</taxon>
        <taxon>Bacillati</taxon>
        <taxon>Actinomycetota</taxon>
        <taxon>Actinomycetes</taxon>
        <taxon>Kitasatosporales</taxon>
        <taxon>Streptomycetaceae</taxon>
        <taxon>Streptomyces</taxon>
    </lineage>
</organism>
<dbReference type="AlphaFoldDB" id="A0A7W7LEI4"/>
<dbReference type="EMBL" id="JACHJG010000010">
    <property type="protein sequence ID" value="MBB4888744.1"/>
    <property type="molecule type" value="Genomic_DNA"/>
</dbReference>
<accession>A0A7W7LEI4</accession>
<name>A0A7W7LEI4_STRNE</name>
<evidence type="ECO:0000313" key="1">
    <source>
        <dbReference type="EMBL" id="MBB4888744.1"/>
    </source>
</evidence>
<sequence>MTTGEWISSSMPYLKPRDAGQPEAWAAEAAAKGRPGSQRIVHAGEVPAPTEIADLLDMMTMPAHRQRLRYEITPE</sequence>
<proteinExistence type="predicted"/>
<comment type="caution">
    <text evidence="1">The sequence shown here is derived from an EMBL/GenBank/DDBJ whole genome shotgun (WGS) entry which is preliminary data.</text>
</comment>
<dbReference type="Proteomes" id="UP000556436">
    <property type="component" value="Unassembled WGS sequence"/>
</dbReference>
<gene>
    <name evidence="1" type="ORF">FHS38_004815</name>
</gene>
<reference evidence="1 2" key="1">
    <citation type="submission" date="2020-08" db="EMBL/GenBank/DDBJ databases">
        <title>Genomic Encyclopedia of Type Strains, Phase III (KMG-III): the genomes of soil and plant-associated and newly described type strains.</title>
        <authorList>
            <person name="Whitman W."/>
        </authorList>
    </citation>
    <scope>NUCLEOTIDE SEQUENCE [LARGE SCALE GENOMIC DNA]</scope>
    <source>
        <strain evidence="1 2">CECT 3265</strain>
    </source>
</reference>
<protein>
    <submittedName>
        <fullName evidence="1">Uncharacterized protein</fullName>
    </submittedName>
</protein>
<keyword evidence="2" id="KW-1185">Reference proteome</keyword>